<evidence type="ECO:0000313" key="1">
    <source>
        <dbReference type="EMBL" id="MEU6820423.1"/>
    </source>
</evidence>
<evidence type="ECO:0000313" key="2">
    <source>
        <dbReference type="Proteomes" id="UP001551176"/>
    </source>
</evidence>
<dbReference type="EMBL" id="JBEYXV010000003">
    <property type="protein sequence ID" value="MEU6820423.1"/>
    <property type="molecule type" value="Genomic_DNA"/>
</dbReference>
<sequence>MDCTYEVSFHFVDRNAVDHGVQRVDACRAPSGELLLVELEDPNPYLSLDLLDEETRDAFVTALKRSLQRLSAG</sequence>
<proteinExistence type="predicted"/>
<evidence type="ECO:0008006" key="3">
    <source>
        <dbReference type="Google" id="ProtNLM"/>
    </source>
</evidence>
<accession>A0ABV3BHE0</accession>
<protein>
    <recommendedName>
        <fullName evidence="3">DUF2283 domain-containing protein</fullName>
    </recommendedName>
</protein>
<organism evidence="1 2">
    <name type="scientific">Streptomyces atriruber</name>
    <dbReference type="NCBI Taxonomy" id="545121"/>
    <lineage>
        <taxon>Bacteria</taxon>
        <taxon>Bacillati</taxon>
        <taxon>Actinomycetota</taxon>
        <taxon>Actinomycetes</taxon>
        <taxon>Kitasatosporales</taxon>
        <taxon>Streptomycetaceae</taxon>
        <taxon>Streptomyces</taxon>
    </lineage>
</organism>
<comment type="caution">
    <text evidence="1">The sequence shown here is derived from an EMBL/GenBank/DDBJ whole genome shotgun (WGS) entry which is preliminary data.</text>
</comment>
<reference evidence="1 2" key="1">
    <citation type="submission" date="2024-06" db="EMBL/GenBank/DDBJ databases">
        <title>The Natural Products Discovery Center: Release of the First 8490 Sequenced Strains for Exploring Actinobacteria Biosynthetic Diversity.</title>
        <authorList>
            <person name="Kalkreuter E."/>
            <person name="Kautsar S.A."/>
            <person name="Yang D."/>
            <person name="Bader C.D."/>
            <person name="Teijaro C.N."/>
            <person name="Fluegel L."/>
            <person name="Davis C.M."/>
            <person name="Simpson J.R."/>
            <person name="Lauterbach L."/>
            <person name="Steele A.D."/>
            <person name="Gui C."/>
            <person name="Meng S."/>
            <person name="Li G."/>
            <person name="Viehrig K."/>
            <person name="Ye F."/>
            <person name="Su P."/>
            <person name="Kiefer A.F."/>
            <person name="Nichols A."/>
            <person name="Cepeda A.J."/>
            <person name="Yan W."/>
            <person name="Fan B."/>
            <person name="Jiang Y."/>
            <person name="Adhikari A."/>
            <person name="Zheng C.-J."/>
            <person name="Schuster L."/>
            <person name="Cowan T.M."/>
            <person name="Smanski M.J."/>
            <person name="Chevrette M.G."/>
            <person name="De Carvalho L.P.S."/>
            <person name="Shen B."/>
        </authorList>
    </citation>
    <scope>NUCLEOTIDE SEQUENCE [LARGE SCALE GENOMIC DNA]</scope>
    <source>
        <strain evidence="1 2">NPDC046838</strain>
    </source>
</reference>
<name>A0ABV3BHE0_9ACTN</name>
<keyword evidence="2" id="KW-1185">Reference proteome</keyword>
<gene>
    <name evidence="1" type="ORF">ABZ921_07325</name>
</gene>
<dbReference type="Proteomes" id="UP001551176">
    <property type="component" value="Unassembled WGS sequence"/>
</dbReference>